<organism evidence="2 3">
    <name type="scientific">Erwinia pyrifoliae</name>
    <dbReference type="NCBI Taxonomy" id="79967"/>
    <lineage>
        <taxon>Bacteria</taxon>
        <taxon>Pseudomonadati</taxon>
        <taxon>Pseudomonadota</taxon>
        <taxon>Gammaproteobacteria</taxon>
        <taxon>Enterobacterales</taxon>
        <taxon>Erwiniaceae</taxon>
        <taxon>Erwinia</taxon>
    </lineage>
</organism>
<sequence>MRAHHVKGGFAPAVIGFYPESSKKKNKETTVKLSDNPLFINTILLGGSSEEKLRAAAAAGFQQVELWQQDVATAAMGAAGLANLCSRLALSLTDYQVLMDFDGAPDEMRNNKRNEALEMMSTAQRLGATTLLVPASTHPACCQQRTEEDLRWLVQQAARHHLRVAYEAMAWSRHINNIAAAWQLVKRINAPNLGLVVDAFHIFVLQRTLADLEGIPAGKIFLVQLSDLDTQPDAQQLKKVARHDRLLPGEGHYPLRALLERLQQIGYQGPIGLEVFNDRLHQADPVITAKAAMAALRQLM</sequence>
<evidence type="ECO:0000313" key="2">
    <source>
        <dbReference type="EMBL" id="UWS34908.1"/>
    </source>
</evidence>
<feature type="domain" description="Xylose isomerase-like TIM barrel" evidence="1">
    <location>
        <begin position="53"/>
        <end position="297"/>
    </location>
</feature>
<dbReference type="Pfam" id="PF01261">
    <property type="entry name" value="AP_endonuc_2"/>
    <property type="match status" value="1"/>
</dbReference>
<gene>
    <name evidence="2" type="ORF">NYP84_07115</name>
</gene>
<dbReference type="InterPro" id="IPR050312">
    <property type="entry name" value="IolE/XylAMocC-like"/>
</dbReference>
<dbReference type="GO" id="GO:0016853">
    <property type="term" value="F:isomerase activity"/>
    <property type="evidence" value="ECO:0007669"/>
    <property type="project" value="UniProtKB-KW"/>
</dbReference>
<dbReference type="Gene3D" id="3.20.20.150">
    <property type="entry name" value="Divalent-metal-dependent TIM barrel enzymes"/>
    <property type="match status" value="1"/>
</dbReference>
<evidence type="ECO:0000313" key="3">
    <source>
        <dbReference type="Proteomes" id="UP001058553"/>
    </source>
</evidence>
<dbReference type="Proteomes" id="UP001058553">
    <property type="component" value="Chromosome"/>
</dbReference>
<dbReference type="EMBL" id="CP103445">
    <property type="protein sequence ID" value="UWS34908.1"/>
    <property type="molecule type" value="Genomic_DNA"/>
</dbReference>
<dbReference type="SUPFAM" id="SSF51658">
    <property type="entry name" value="Xylose isomerase-like"/>
    <property type="match status" value="1"/>
</dbReference>
<dbReference type="PANTHER" id="PTHR12110">
    <property type="entry name" value="HYDROXYPYRUVATE ISOMERASE"/>
    <property type="match status" value="1"/>
</dbReference>
<reference evidence="2" key="1">
    <citation type="submission" date="2022-07" db="EMBL/GenBank/DDBJ databases">
        <title>Genetic diversity of Erwinia pyrifoliae.</title>
        <authorList>
            <person name="Park D.S."/>
            <person name="Ham H."/>
        </authorList>
    </citation>
    <scope>NUCLEOTIDE SEQUENCE</scope>
    <source>
        <strain evidence="2">CP201486</strain>
    </source>
</reference>
<dbReference type="InterPro" id="IPR013022">
    <property type="entry name" value="Xyl_isomerase-like_TIM-brl"/>
</dbReference>
<keyword evidence="3" id="KW-1185">Reference proteome</keyword>
<keyword evidence="2" id="KW-0413">Isomerase</keyword>
<dbReference type="InterPro" id="IPR036237">
    <property type="entry name" value="Xyl_isomerase-like_sf"/>
</dbReference>
<name>A0ABY5XC10_ERWPY</name>
<evidence type="ECO:0000259" key="1">
    <source>
        <dbReference type="Pfam" id="PF01261"/>
    </source>
</evidence>
<accession>A0ABY5XC10</accession>
<dbReference type="PANTHER" id="PTHR12110:SF21">
    <property type="entry name" value="XYLOSE ISOMERASE-LIKE TIM BARREL DOMAIN-CONTAINING PROTEIN"/>
    <property type="match status" value="1"/>
</dbReference>
<protein>
    <submittedName>
        <fullName evidence="2">Sugar phosphate isomerase/epimerase</fullName>
    </submittedName>
</protein>
<proteinExistence type="predicted"/>